<protein>
    <recommendedName>
        <fullName evidence="3">PepSY domain-containing protein</fullName>
    </recommendedName>
</protein>
<accession>A0A0H2LV34</accession>
<evidence type="ECO:0000313" key="4">
    <source>
        <dbReference type="EMBL" id="KLN53546.1"/>
    </source>
</evidence>
<dbReference type="Pfam" id="PF13670">
    <property type="entry name" value="PepSY_2"/>
    <property type="match status" value="1"/>
</dbReference>
<comment type="caution">
    <text evidence="4">The sequence shown here is derived from an EMBL/GenBank/DDBJ whole genome shotgun (WGS) entry which is preliminary data.</text>
</comment>
<evidence type="ECO:0000256" key="1">
    <source>
        <dbReference type="SAM" id="MobiDB-lite"/>
    </source>
</evidence>
<dbReference type="Proteomes" id="UP000035170">
    <property type="component" value="Unassembled WGS sequence"/>
</dbReference>
<reference evidence="4 5" key="1">
    <citation type="submission" date="2015-03" db="EMBL/GenBank/DDBJ databases">
        <title>Genome sequence of Variovorax paradoxus TBEA6.</title>
        <authorList>
            <person name="Poehlein A."/>
            <person name="Schuldes J."/>
            <person name="Wuebbeler J.H."/>
            <person name="Hiessl S."/>
            <person name="Steinbuechel A."/>
            <person name="Daniel R."/>
        </authorList>
    </citation>
    <scope>NUCLEOTIDE SEQUENCE [LARGE SCALE GENOMIC DNA]</scope>
    <source>
        <strain evidence="4 5">TBEA6</strain>
    </source>
</reference>
<name>A0A0H2LV34_VARPD</name>
<feature type="compositionally biased region" description="Basic and acidic residues" evidence="1">
    <location>
        <begin position="91"/>
        <end position="101"/>
    </location>
</feature>
<dbReference type="EMBL" id="JZWI01000033">
    <property type="protein sequence ID" value="KLN53546.1"/>
    <property type="molecule type" value="Genomic_DNA"/>
</dbReference>
<keyword evidence="2" id="KW-0732">Signal</keyword>
<feature type="chain" id="PRO_5005200499" description="PepSY domain-containing protein" evidence="2">
    <location>
        <begin position="25"/>
        <end position="118"/>
    </location>
</feature>
<evidence type="ECO:0000313" key="5">
    <source>
        <dbReference type="Proteomes" id="UP000035170"/>
    </source>
</evidence>
<dbReference type="PATRIC" id="fig|34073.19.peg.5505"/>
<feature type="domain" description="PepSY" evidence="3">
    <location>
        <begin position="11"/>
        <end position="89"/>
    </location>
</feature>
<dbReference type="AlphaFoldDB" id="A0A0H2LV34"/>
<organism evidence="4 5">
    <name type="scientific">Variovorax paradoxus</name>
    <dbReference type="NCBI Taxonomy" id="34073"/>
    <lineage>
        <taxon>Bacteria</taxon>
        <taxon>Pseudomonadati</taxon>
        <taxon>Pseudomonadota</taxon>
        <taxon>Betaproteobacteria</taxon>
        <taxon>Burkholderiales</taxon>
        <taxon>Comamonadaceae</taxon>
        <taxon>Variovorax</taxon>
    </lineage>
</organism>
<keyword evidence="5" id="KW-1185">Reference proteome</keyword>
<sequence length="118" mass="13071">MNPLLATRSLALAILVLAAQPVRAEDDCDAPSETWQPRSAVHALAERNGWRIDKLKIDDGCYEIKGRDADDRRFKAKLDPATLKVVRMKREHGDRERERRHGTPPGTPPVAKPAAGIG</sequence>
<gene>
    <name evidence="4" type="ORF">VPARA_53850</name>
</gene>
<feature type="signal peptide" evidence="2">
    <location>
        <begin position="1"/>
        <end position="24"/>
    </location>
</feature>
<evidence type="ECO:0000256" key="2">
    <source>
        <dbReference type="SAM" id="SignalP"/>
    </source>
</evidence>
<dbReference type="InterPro" id="IPR025711">
    <property type="entry name" value="PepSY"/>
</dbReference>
<proteinExistence type="predicted"/>
<evidence type="ECO:0000259" key="3">
    <source>
        <dbReference type="Pfam" id="PF13670"/>
    </source>
</evidence>
<feature type="region of interest" description="Disordered" evidence="1">
    <location>
        <begin position="86"/>
        <end position="118"/>
    </location>
</feature>